<evidence type="ECO:0000259" key="2">
    <source>
        <dbReference type="PROSITE" id="PS51352"/>
    </source>
</evidence>
<sequence length="188" mass="21051">MLKKIIAVIFLLGLVGWAIYDHTSKPTEAEKTVQEAQPSGQKSAKIGFQEGNRAPNFELQTLDGKQISLSDMKGKRLILNFWATWCPPCKAEMPHMQKFYQEQKGNNIEILAVNLTTGEKNPKDVAKFVKDYGLTFPILLDSSGEIGEAYQAFTIPTSYIIDSHGIIKKKIVGPMDKEMMTELIKSID</sequence>
<dbReference type="PROSITE" id="PS51352">
    <property type="entry name" value="THIOREDOXIN_2"/>
    <property type="match status" value="1"/>
</dbReference>
<feature type="domain" description="Thioredoxin" evidence="2">
    <location>
        <begin position="48"/>
        <end position="188"/>
    </location>
</feature>
<dbReference type="EMBL" id="JAESWB010000005">
    <property type="protein sequence ID" value="MBL4950656.1"/>
    <property type="molecule type" value="Genomic_DNA"/>
</dbReference>
<keyword evidence="4" id="KW-1185">Reference proteome</keyword>
<dbReference type="InterPro" id="IPR050553">
    <property type="entry name" value="Thioredoxin_ResA/DsbE_sf"/>
</dbReference>
<evidence type="ECO:0000256" key="1">
    <source>
        <dbReference type="ARBA" id="ARBA00023157"/>
    </source>
</evidence>
<dbReference type="PANTHER" id="PTHR42852">
    <property type="entry name" value="THIOL:DISULFIDE INTERCHANGE PROTEIN DSBE"/>
    <property type="match status" value="1"/>
</dbReference>
<evidence type="ECO:0000313" key="3">
    <source>
        <dbReference type="EMBL" id="MBL4950656.1"/>
    </source>
</evidence>
<proteinExistence type="predicted"/>
<reference evidence="3 4" key="1">
    <citation type="submission" date="2021-01" db="EMBL/GenBank/DDBJ databases">
        <title>Genome public.</title>
        <authorList>
            <person name="Liu C."/>
            <person name="Sun Q."/>
        </authorList>
    </citation>
    <scope>NUCLEOTIDE SEQUENCE [LARGE SCALE GENOMIC DNA]</scope>
    <source>
        <strain evidence="3 4">YIM B02564</strain>
    </source>
</reference>
<comment type="caution">
    <text evidence="3">The sequence shown here is derived from an EMBL/GenBank/DDBJ whole genome shotgun (WGS) entry which is preliminary data.</text>
</comment>
<keyword evidence="1" id="KW-1015">Disulfide bond</keyword>
<dbReference type="InterPro" id="IPR013766">
    <property type="entry name" value="Thioredoxin_domain"/>
</dbReference>
<gene>
    <name evidence="3" type="ORF">JK635_00160</name>
</gene>
<dbReference type="CDD" id="cd02966">
    <property type="entry name" value="TlpA_like_family"/>
    <property type="match status" value="1"/>
</dbReference>
<name>A0ABS1TH70_9BACI</name>
<dbReference type="PANTHER" id="PTHR42852:SF1">
    <property type="entry name" value="THIOREDOXIN-LIKE PROTEIN YNEN"/>
    <property type="match status" value="1"/>
</dbReference>
<dbReference type="InterPro" id="IPR000866">
    <property type="entry name" value="AhpC/TSA"/>
</dbReference>
<dbReference type="InterPro" id="IPR017937">
    <property type="entry name" value="Thioredoxin_CS"/>
</dbReference>
<dbReference type="InterPro" id="IPR036249">
    <property type="entry name" value="Thioredoxin-like_sf"/>
</dbReference>
<evidence type="ECO:0000313" key="4">
    <source>
        <dbReference type="Proteomes" id="UP000623967"/>
    </source>
</evidence>
<dbReference type="Proteomes" id="UP000623967">
    <property type="component" value="Unassembled WGS sequence"/>
</dbReference>
<protein>
    <submittedName>
        <fullName evidence="3">TlpA family protein disulfide reductase</fullName>
    </submittedName>
</protein>
<dbReference type="SUPFAM" id="SSF52833">
    <property type="entry name" value="Thioredoxin-like"/>
    <property type="match status" value="1"/>
</dbReference>
<dbReference type="Pfam" id="PF00578">
    <property type="entry name" value="AhpC-TSA"/>
    <property type="match status" value="1"/>
</dbReference>
<organism evidence="3 4">
    <name type="scientific">Neobacillus paridis</name>
    <dbReference type="NCBI Taxonomy" id="2803862"/>
    <lineage>
        <taxon>Bacteria</taxon>
        <taxon>Bacillati</taxon>
        <taxon>Bacillota</taxon>
        <taxon>Bacilli</taxon>
        <taxon>Bacillales</taxon>
        <taxon>Bacillaceae</taxon>
        <taxon>Neobacillus</taxon>
    </lineage>
</organism>
<accession>A0ABS1TH70</accession>
<dbReference type="Gene3D" id="3.40.30.10">
    <property type="entry name" value="Glutaredoxin"/>
    <property type="match status" value="1"/>
</dbReference>
<dbReference type="PROSITE" id="PS00194">
    <property type="entry name" value="THIOREDOXIN_1"/>
    <property type="match status" value="1"/>
</dbReference>
<dbReference type="RefSeq" id="WP_202651227.1">
    <property type="nucleotide sequence ID" value="NZ_JAESWB010000005.1"/>
</dbReference>